<evidence type="ECO:0000313" key="3">
    <source>
        <dbReference type="Proteomes" id="UP001339911"/>
    </source>
</evidence>
<proteinExistence type="predicted"/>
<dbReference type="Proteomes" id="UP001339911">
    <property type="component" value="Unassembled WGS sequence"/>
</dbReference>
<keyword evidence="3" id="KW-1185">Reference proteome</keyword>
<sequence>MISLRAAAPRARAGGGPDRGGHGRCHLATRAGAPGWRPGRAAPGLDDEEAQ</sequence>
<gene>
    <name evidence="2" type="ORF">V1634_08395</name>
</gene>
<comment type="caution">
    <text evidence="2">The sequence shown here is derived from an EMBL/GenBank/DDBJ whole genome shotgun (WGS) entry which is preliminary data.</text>
</comment>
<accession>A0ABU7SB51</accession>
<feature type="compositionally biased region" description="Low complexity" evidence="1">
    <location>
        <begin position="1"/>
        <end position="12"/>
    </location>
</feature>
<evidence type="ECO:0000313" key="2">
    <source>
        <dbReference type="EMBL" id="MEE6306842.1"/>
    </source>
</evidence>
<protein>
    <submittedName>
        <fullName evidence="2">Uncharacterized protein</fullName>
    </submittedName>
</protein>
<feature type="region of interest" description="Disordered" evidence="1">
    <location>
        <begin position="1"/>
        <end position="51"/>
    </location>
</feature>
<dbReference type="RefSeq" id="WP_331207169.1">
    <property type="nucleotide sequence ID" value="NZ_JAZGQL010000005.1"/>
</dbReference>
<feature type="compositionally biased region" description="Low complexity" evidence="1">
    <location>
        <begin position="30"/>
        <end position="44"/>
    </location>
</feature>
<organism evidence="2 3">
    <name type="scientific">Plantactinospora veratri</name>
    <dbReference type="NCBI Taxonomy" id="1436122"/>
    <lineage>
        <taxon>Bacteria</taxon>
        <taxon>Bacillati</taxon>
        <taxon>Actinomycetota</taxon>
        <taxon>Actinomycetes</taxon>
        <taxon>Micromonosporales</taxon>
        <taxon>Micromonosporaceae</taxon>
        <taxon>Plantactinospora</taxon>
    </lineage>
</organism>
<dbReference type="EMBL" id="JAZGQL010000005">
    <property type="protein sequence ID" value="MEE6306842.1"/>
    <property type="molecule type" value="Genomic_DNA"/>
</dbReference>
<reference evidence="2 3" key="1">
    <citation type="submission" date="2024-01" db="EMBL/GenBank/DDBJ databases">
        <title>Genome insights into Plantactinospora veratri sp. nov.</title>
        <authorList>
            <person name="Wang L."/>
        </authorList>
    </citation>
    <scope>NUCLEOTIDE SEQUENCE [LARGE SCALE GENOMIC DNA]</scope>
    <source>
        <strain evidence="2 3">NEAU-FHS4</strain>
    </source>
</reference>
<name>A0ABU7SB51_9ACTN</name>
<evidence type="ECO:0000256" key="1">
    <source>
        <dbReference type="SAM" id="MobiDB-lite"/>
    </source>
</evidence>